<comment type="caution">
    <text evidence="2">The sequence shown here is derived from an EMBL/GenBank/DDBJ whole genome shotgun (WGS) entry which is preliminary data.</text>
</comment>
<feature type="compositionally biased region" description="Basic and acidic residues" evidence="1">
    <location>
        <begin position="32"/>
        <end position="43"/>
    </location>
</feature>
<protein>
    <recommendedName>
        <fullName evidence="4">DUF4157 domain-containing protein</fullName>
    </recommendedName>
</protein>
<proteinExistence type="predicted"/>
<gene>
    <name evidence="2" type="ORF">GCM10009430_02960</name>
</gene>
<keyword evidence="3" id="KW-1185">Reference proteome</keyword>
<evidence type="ECO:0008006" key="4">
    <source>
        <dbReference type="Google" id="ProtNLM"/>
    </source>
</evidence>
<reference evidence="2 3" key="1">
    <citation type="journal article" date="2019" name="Int. J. Syst. Evol. Microbiol.">
        <title>The Global Catalogue of Microorganisms (GCM) 10K type strain sequencing project: providing services to taxonomists for standard genome sequencing and annotation.</title>
        <authorList>
            <consortium name="The Broad Institute Genomics Platform"/>
            <consortium name="The Broad Institute Genome Sequencing Center for Infectious Disease"/>
            <person name="Wu L."/>
            <person name="Ma J."/>
        </authorList>
    </citation>
    <scope>NUCLEOTIDE SEQUENCE [LARGE SCALE GENOMIC DNA]</scope>
    <source>
        <strain evidence="2 3">JCM 15974</strain>
    </source>
</reference>
<dbReference type="RefSeq" id="WP_343909810.1">
    <property type="nucleotide sequence ID" value="NZ_BAAAGE010000001.1"/>
</dbReference>
<feature type="compositionally biased region" description="Polar residues" evidence="1">
    <location>
        <begin position="9"/>
        <end position="28"/>
    </location>
</feature>
<dbReference type="Proteomes" id="UP001501758">
    <property type="component" value="Unassembled WGS sequence"/>
</dbReference>
<name>A0ABN1IG11_9FLAO</name>
<sequence length="537" mass="58874">MKTQKENTQESQHSITPIVSTEASNGGTAQLKDNRTSSIDQRKLRSGMDSTEKGGNISFEKPKGSLRFQQIASQMGQQYGVDTSTLKATHNSSFPNQLNAEATIQANNIHFAPGKDTDYNIKHEVAHAIDNTLHGTPKGNHFVNGYAIDTTREQHVDRMARTPVKNQGLSIQRKAVPNFSTIGNKVPVQRTVRHANTIRSMCVGKTDRSQNGVALNPAQQYTSSQDIIQDYNRGGITINIMRLLMRAMGLDRDGKTPAVDTHGNYLPIYDPMNRSVQRGNALLNYLQANNHPHHYALLNAMITKINRVFGMSALPEFWSGGHIVFNDNGTFYQRLIALAQPLAVVNAANVTLPKNNLAGYTSSHVNYPTTMMGGGGFWDANSQARTAGAMMTRRPANRETSHYPGNAANFANLPAGVPNPPPQYGVDMPSRMLGFRGEHVLFGLTYTGKTFVQTEGAGFQNFFQGSVMHGIGGIKNVGATVINQGVGREVIKPQTGMFGSSNLSEKGNNPRFLDEANNNTVKDTFMRIMYDLMDITI</sequence>
<accession>A0ABN1IG11</accession>
<evidence type="ECO:0000313" key="3">
    <source>
        <dbReference type="Proteomes" id="UP001501758"/>
    </source>
</evidence>
<evidence type="ECO:0000313" key="2">
    <source>
        <dbReference type="EMBL" id="GAA0712487.1"/>
    </source>
</evidence>
<feature type="region of interest" description="Disordered" evidence="1">
    <location>
        <begin position="1"/>
        <end position="57"/>
    </location>
</feature>
<evidence type="ECO:0000256" key="1">
    <source>
        <dbReference type="SAM" id="MobiDB-lite"/>
    </source>
</evidence>
<dbReference type="EMBL" id="BAAAGE010000001">
    <property type="protein sequence ID" value="GAA0712487.1"/>
    <property type="molecule type" value="Genomic_DNA"/>
</dbReference>
<organism evidence="2 3">
    <name type="scientific">Aquimarina litoralis</name>
    <dbReference type="NCBI Taxonomy" id="584605"/>
    <lineage>
        <taxon>Bacteria</taxon>
        <taxon>Pseudomonadati</taxon>
        <taxon>Bacteroidota</taxon>
        <taxon>Flavobacteriia</taxon>
        <taxon>Flavobacteriales</taxon>
        <taxon>Flavobacteriaceae</taxon>
        <taxon>Aquimarina</taxon>
    </lineage>
</organism>